<dbReference type="InterPro" id="IPR003772">
    <property type="entry name" value="YceD"/>
</dbReference>
<keyword evidence="3" id="KW-1185">Reference proteome</keyword>
<dbReference type="Proteomes" id="UP000285120">
    <property type="component" value="Unassembled WGS sequence"/>
</dbReference>
<dbReference type="RefSeq" id="WP_120192340.1">
    <property type="nucleotide sequence ID" value="NZ_RAPK01000007.1"/>
</dbReference>
<reference evidence="2 3" key="1">
    <citation type="submission" date="2018-09" db="EMBL/GenBank/DDBJ databases">
        <title>Genomic Encyclopedia of Archaeal and Bacterial Type Strains, Phase II (KMG-II): from individual species to whole genera.</title>
        <authorList>
            <person name="Goeker M."/>
        </authorList>
    </citation>
    <scope>NUCLEOTIDE SEQUENCE [LARGE SCALE GENOMIC DNA]</scope>
    <source>
        <strain evidence="2 3">DSM 17008</strain>
    </source>
</reference>
<evidence type="ECO:0008006" key="4">
    <source>
        <dbReference type="Google" id="ProtNLM"/>
    </source>
</evidence>
<feature type="region of interest" description="Disordered" evidence="1">
    <location>
        <begin position="132"/>
        <end position="177"/>
    </location>
</feature>
<dbReference type="AlphaFoldDB" id="A0A419V650"/>
<evidence type="ECO:0000256" key="1">
    <source>
        <dbReference type="SAM" id="MobiDB-lite"/>
    </source>
</evidence>
<dbReference type="OrthoDB" id="9790372at2"/>
<evidence type="ECO:0000313" key="3">
    <source>
        <dbReference type="Proteomes" id="UP000285120"/>
    </source>
</evidence>
<protein>
    <recommendedName>
        <fullName evidence="4">DUF177 domain-containing protein</fullName>
    </recommendedName>
</protein>
<dbReference type="Pfam" id="PF02620">
    <property type="entry name" value="YceD"/>
    <property type="match status" value="1"/>
</dbReference>
<dbReference type="EMBL" id="RAPK01000007">
    <property type="protein sequence ID" value="RKD75463.1"/>
    <property type="molecule type" value="Genomic_DNA"/>
</dbReference>
<name>A0A419V650_9BACL</name>
<gene>
    <name evidence="2" type="ORF">ATL39_1162</name>
</gene>
<accession>A0A419V650</accession>
<evidence type="ECO:0000313" key="2">
    <source>
        <dbReference type="EMBL" id="RKD75463.1"/>
    </source>
</evidence>
<proteinExistence type="predicted"/>
<feature type="compositionally biased region" description="Basic and acidic residues" evidence="1">
    <location>
        <begin position="160"/>
        <end position="177"/>
    </location>
</feature>
<feature type="compositionally biased region" description="Acidic residues" evidence="1">
    <location>
        <begin position="149"/>
        <end position="159"/>
    </location>
</feature>
<sequence length="177" mass="20173">MKWSIQQLYAKRVRGLVIDDEVNVDELKERDSEIREISPAKVSGRAEFSADGLVTFFLRISGEMTLPCARSLADVRYSFETETEEMFQIDGYKDTEDEEVREPENGFVDLLPAVKESILLSIPIQVFADEEAQKKGPAPLEGENWSLISEDEASEETEKETDTVDPRLKDLSKFFDK</sequence>
<organism evidence="2 3">
    <name type="scientific">Sinobaca qinghaiensis</name>
    <dbReference type="NCBI Taxonomy" id="342944"/>
    <lineage>
        <taxon>Bacteria</taxon>
        <taxon>Bacillati</taxon>
        <taxon>Bacillota</taxon>
        <taxon>Bacilli</taxon>
        <taxon>Bacillales</taxon>
        <taxon>Sporolactobacillaceae</taxon>
        <taxon>Sinobaca</taxon>
    </lineage>
</organism>
<comment type="caution">
    <text evidence="2">The sequence shown here is derived from an EMBL/GenBank/DDBJ whole genome shotgun (WGS) entry which is preliminary data.</text>
</comment>